<sequence>MREAVVYINPNQHTGHIKDAAHELTERCGDIVERCLLGIDQVDPTYAVPHIPFRLKIAVRLPELRQSERERWLKSEDVVGSILRQVGINYKPITTRLKLAERLDQVPQLLTYQDVRGYFGYTKRRLLYLADQETQRRLGAVKHTAYSLVESVILKRAVFEGVYLTQG</sequence>
<organism evidence="1 2">
    <name type="scientific">Candidatus Daviesbacteria bacterium RIFCSPLOWO2_01_FULL_40_24</name>
    <dbReference type="NCBI Taxonomy" id="1797787"/>
    <lineage>
        <taxon>Bacteria</taxon>
        <taxon>Candidatus Daviesiibacteriota</taxon>
    </lineage>
</organism>
<comment type="caution">
    <text evidence="1">The sequence shown here is derived from an EMBL/GenBank/DDBJ whole genome shotgun (WGS) entry which is preliminary data.</text>
</comment>
<name>A0A1F5MIK9_9BACT</name>
<proteinExistence type="predicted"/>
<dbReference type="EMBL" id="MFDO01000022">
    <property type="protein sequence ID" value="OGE65216.1"/>
    <property type="molecule type" value="Genomic_DNA"/>
</dbReference>
<dbReference type="AlphaFoldDB" id="A0A1F5MIK9"/>
<reference evidence="1 2" key="1">
    <citation type="journal article" date="2016" name="Nat. Commun.">
        <title>Thousands of microbial genomes shed light on interconnected biogeochemical processes in an aquifer system.</title>
        <authorList>
            <person name="Anantharaman K."/>
            <person name="Brown C.T."/>
            <person name="Hug L.A."/>
            <person name="Sharon I."/>
            <person name="Castelle C.J."/>
            <person name="Probst A.J."/>
            <person name="Thomas B.C."/>
            <person name="Singh A."/>
            <person name="Wilkins M.J."/>
            <person name="Karaoz U."/>
            <person name="Brodie E.L."/>
            <person name="Williams K.H."/>
            <person name="Hubbard S.S."/>
            <person name="Banfield J.F."/>
        </authorList>
    </citation>
    <scope>NUCLEOTIDE SEQUENCE [LARGE SCALE GENOMIC DNA]</scope>
</reference>
<protein>
    <submittedName>
        <fullName evidence="1">Uncharacterized protein</fullName>
    </submittedName>
</protein>
<dbReference type="Proteomes" id="UP000178017">
    <property type="component" value="Unassembled WGS sequence"/>
</dbReference>
<accession>A0A1F5MIK9</accession>
<evidence type="ECO:0000313" key="2">
    <source>
        <dbReference type="Proteomes" id="UP000178017"/>
    </source>
</evidence>
<evidence type="ECO:0000313" key="1">
    <source>
        <dbReference type="EMBL" id="OGE65216.1"/>
    </source>
</evidence>
<gene>
    <name evidence="1" type="ORF">A3B49_00165</name>
</gene>